<dbReference type="InterPro" id="IPR000923">
    <property type="entry name" value="BlueCu_1"/>
</dbReference>
<evidence type="ECO:0000256" key="6">
    <source>
        <dbReference type="ARBA" id="ARBA00023008"/>
    </source>
</evidence>
<evidence type="ECO:0000256" key="3">
    <source>
        <dbReference type="ARBA" id="ARBA00022723"/>
    </source>
</evidence>
<dbReference type="SUPFAM" id="SSF49503">
    <property type="entry name" value="Cupredoxins"/>
    <property type="match status" value="1"/>
</dbReference>
<dbReference type="InterPro" id="IPR014068">
    <property type="entry name" value="Azurin"/>
</dbReference>
<protein>
    <recommendedName>
        <fullName evidence="8">Azurin</fullName>
    </recommendedName>
</protein>
<dbReference type="NCBIfam" id="TIGR02695">
    <property type="entry name" value="azurin"/>
    <property type="match status" value="1"/>
</dbReference>
<dbReference type="InterPro" id="IPR050845">
    <property type="entry name" value="Cu-binding_ET"/>
</dbReference>
<feature type="domain" description="Blue (type 1) copper" evidence="9">
    <location>
        <begin position="21"/>
        <end position="146"/>
    </location>
</feature>
<proteinExistence type="predicted"/>
<evidence type="ECO:0000256" key="5">
    <source>
        <dbReference type="ARBA" id="ARBA00022982"/>
    </source>
</evidence>
<gene>
    <name evidence="10" type="ORF">IX83_01495</name>
</gene>
<keyword evidence="3 8" id="KW-0479">Metal-binding</keyword>
<keyword evidence="4 8" id="KW-0574">Periplasm</keyword>
<dbReference type="PROSITE" id="PS00196">
    <property type="entry name" value="COPPER_BLUE"/>
    <property type="match status" value="1"/>
</dbReference>
<evidence type="ECO:0000256" key="2">
    <source>
        <dbReference type="ARBA" id="ARBA00022448"/>
    </source>
</evidence>
<dbReference type="PANTHER" id="PTHR38439">
    <property type="entry name" value="AURACYANIN-B"/>
    <property type="match status" value="1"/>
</dbReference>
<keyword evidence="8" id="KW-0732">Signal</keyword>
<name>A0A077DFN9_9BURK</name>
<feature type="signal peptide" evidence="8">
    <location>
        <begin position="1"/>
        <end position="20"/>
    </location>
</feature>
<feature type="chain" id="PRO_5006512595" description="Azurin" evidence="8">
    <location>
        <begin position="21"/>
        <end position="148"/>
    </location>
</feature>
<dbReference type="InterPro" id="IPR008972">
    <property type="entry name" value="Cupredoxin"/>
</dbReference>
<dbReference type="HOGENOM" id="CLU_112845_1_0_4"/>
<dbReference type="GO" id="GO:0009055">
    <property type="term" value="F:electron transfer activity"/>
    <property type="evidence" value="ECO:0007669"/>
    <property type="project" value="InterPro"/>
</dbReference>
<dbReference type="RefSeq" id="WP_038501390.1">
    <property type="nucleotide sequence ID" value="NZ_AFWK01000086.1"/>
</dbReference>
<evidence type="ECO:0000259" key="9">
    <source>
        <dbReference type="Pfam" id="PF00127"/>
    </source>
</evidence>
<dbReference type="KEGG" id="bpsi:IX83_01495"/>
<organism evidence="10 11">
    <name type="scientific">Basilea psittacipulmonis DSM 24701</name>
    <dbReference type="NCBI Taxonomy" id="1072685"/>
    <lineage>
        <taxon>Bacteria</taxon>
        <taxon>Pseudomonadati</taxon>
        <taxon>Pseudomonadota</taxon>
        <taxon>Betaproteobacteria</taxon>
        <taxon>Burkholderiales</taxon>
        <taxon>Alcaligenaceae</taxon>
        <taxon>Basilea</taxon>
    </lineage>
</organism>
<dbReference type="GO" id="GO:0005507">
    <property type="term" value="F:copper ion binding"/>
    <property type="evidence" value="ECO:0007669"/>
    <property type="project" value="UniProtKB-UniRule"/>
</dbReference>
<dbReference type="AlphaFoldDB" id="A0A077DFN9"/>
<dbReference type="Proteomes" id="UP000028945">
    <property type="component" value="Chromosome"/>
</dbReference>
<keyword evidence="11" id="KW-1185">Reference proteome</keyword>
<dbReference type="eggNOG" id="COG3241">
    <property type="taxonomic scope" value="Bacteria"/>
</dbReference>
<evidence type="ECO:0000256" key="4">
    <source>
        <dbReference type="ARBA" id="ARBA00022764"/>
    </source>
</evidence>
<comment type="subcellular location">
    <subcellularLocation>
        <location evidence="1 8">Periplasm</location>
    </subcellularLocation>
</comment>
<dbReference type="FunFam" id="2.60.40.420:FF:000040">
    <property type="entry name" value="Azurin"/>
    <property type="match status" value="1"/>
</dbReference>
<evidence type="ECO:0000313" key="11">
    <source>
        <dbReference type="Proteomes" id="UP000028945"/>
    </source>
</evidence>
<comment type="function">
    <text evidence="8">Transfers electrons from cytochrome c551 to cytochrome oxidase.</text>
</comment>
<dbReference type="CDD" id="cd13922">
    <property type="entry name" value="Azurin"/>
    <property type="match status" value="1"/>
</dbReference>
<accession>A0A077DFN9</accession>
<keyword evidence="2 8" id="KW-0813">Transport</keyword>
<dbReference type="STRING" id="1072685.IX83_01495"/>
<evidence type="ECO:0000256" key="7">
    <source>
        <dbReference type="ARBA" id="ARBA00023157"/>
    </source>
</evidence>
<dbReference type="EMBL" id="CP009238">
    <property type="protein sequence ID" value="AIL32167.1"/>
    <property type="molecule type" value="Genomic_DNA"/>
</dbReference>
<evidence type="ECO:0000313" key="10">
    <source>
        <dbReference type="EMBL" id="AIL32167.1"/>
    </source>
</evidence>
<keyword evidence="7" id="KW-1015">Disulfide bond</keyword>
<dbReference type="PANTHER" id="PTHR38439:SF2">
    <property type="entry name" value="OUTER MEMBRANE PROTEIN H.8"/>
    <property type="match status" value="1"/>
</dbReference>
<dbReference type="InterPro" id="IPR028871">
    <property type="entry name" value="BlueCu_1_BS"/>
</dbReference>
<dbReference type="Gene3D" id="2.60.40.420">
    <property type="entry name" value="Cupredoxins - blue copper proteins"/>
    <property type="match status" value="1"/>
</dbReference>
<sequence>MMKKLLVVSAMALASATAFADCSVTVEANDAMQFNTKEINVSKTCKDFTVTLKHVGSLPKAAMGHDLVITSAADMSGVDADGIAAGLDNDYVKPGDERVVAHTKLIGGGETDSVTFPVSKLQAGTDYVFFCSFPGHSAMMKGVVKLVD</sequence>
<dbReference type="Pfam" id="PF00127">
    <property type="entry name" value="Copper-bind"/>
    <property type="match status" value="1"/>
</dbReference>
<reference evidence="10 11" key="1">
    <citation type="journal article" date="2014" name="BMC Genomics">
        <title>A genomic perspective on a new bacterial genus and species from the Alcaligenaceae family, Basilea psittacipulmonis.</title>
        <authorList>
            <person name="Whiteson K.L."/>
            <person name="Hernandez D."/>
            <person name="Lazarevic V."/>
            <person name="Gaia N."/>
            <person name="Farinelli L."/>
            <person name="Francois P."/>
            <person name="Pilo P."/>
            <person name="Frey J."/>
            <person name="Schrenzel J."/>
        </authorList>
    </citation>
    <scope>NUCLEOTIDE SEQUENCE [LARGE SCALE GENOMIC DNA]</scope>
    <source>
        <strain evidence="10 11">DSM 24701</strain>
    </source>
</reference>
<dbReference type="GO" id="GO:0042597">
    <property type="term" value="C:periplasmic space"/>
    <property type="evidence" value="ECO:0007669"/>
    <property type="project" value="UniProtKB-SubCell"/>
</dbReference>
<keyword evidence="6 8" id="KW-0186">Copper</keyword>
<evidence type="ECO:0000256" key="8">
    <source>
        <dbReference type="RuleBase" id="RU363017"/>
    </source>
</evidence>
<evidence type="ECO:0000256" key="1">
    <source>
        <dbReference type="ARBA" id="ARBA00004418"/>
    </source>
</evidence>
<keyword evidence="5 8" id="KW-0249">Electron transport</keyword>
<dbReference type="OrthoDB" id="9814063at2"/>